<dbReference type="Proteomes" id="UP001597061">
    <property type="component" value="Unassembled WGS sequence"/>
</dbReference>
<evidence type="ECO:0000256" key="1">
    <source>
        <dbReference type="SAM" id="Coils"/>
    </source>
</evidence>
<comment type="caution">
    <text evidence="4">The sequence shown here is derived from an EMBL/GenBank/DDBJ whole genome shotgun (WGS) entry which is preliminary data.</text>
</comment>
<evidence type="ECO:0000313" key="4">
    <source>
        <dbReference type="EMBL" id="MFD0990832.1"/>
    </source>
</evidence>
<evidence type="ECO:0000313" key="5">
    <source>
        <dbReference type="Proteomes" id="UP001597061"/>
    </source>
</evidence>
<reference evidence="5" key="1">
    <citation type="journal article" date="2019" name="Int. J. Syst. Evol. Microbiol.">
        <title>The Global Catalogue of Microorganisms (GCM) 10K type strain sequencing project: providing services to taxonomists for standard genome sequencing and annotation.</title>
        <authorList>
            <consortium name="The Broad Institute Genomics Platform"/>
            <consortium name="The Broad Institute Genome Sequencing Center for Infectious Disease"/>
            <person name="Wu L."/>
            <person name="Ma J."/>
        </authorList>
    </citation>
    <scope>NUCLEOTIDE SEQUENCE [LARGE SCALE GENOMIC DNA]</scope>
    <source>
        <strain evidence="5">CCUG 62414</strain>
    </source>
</reference>
<feature type="domain" description="YobI-like P-loop NTPase" evidence="3">
    <location>
        <begin position="48"/>
        <end position="421"/>
    </location>
</feature>
<name>A0ABW3JK20_9FLAO</name>
<keyword evidence="2" id="KW-0472">Membrane</keyword>
<dbReference type="RefSeq" id="WP_379926478.1">
    <property type="nucleotide sequence ID" value="NZ_JBHTJI010000022.1"/>
</dbReference>
<dbReference type="Pfam" id="PF20693">
    <property type="entry name" value="YobI-ATPase"/>
    <property type="match status" value="1"/>
</dbReference>
<keyword evidence="5" id="KW-1185">Reference proteome</keyword>
<dbReference type="EMBL" id="JBHTJI010000022">
    <property type="protein sequence ID" value="MFD0990832.1"/>
    <property type="molecule type" value="Genomic_DNA"/>
</dbReference>
<feature type="transmembrane region" description="Helical" evidence="2">
    <location>
        <begin position="161"/>
        <end position="180"/>
    </location>
</feature>
<dbReference type="InterPro" id="IPR048428">
    <property type="entry name" value="YobI-NTPase"/>
</dbReference>
<gene>
    <name evidence="4" type="ORF">ACFQ1R_12055</name>
</gene>
<proteinExistence type="predicted"/>
<organism evidence="4 5">
    <name type="scientific">Mariniflexile jejuense</name>
    <dbReference type="NCBI Taxonomy" id="1173582"/>
    <lineage>
        <taxon>Bacteria</taxon>
        <taxon>Pseudomonadati</taxon>
        <taxon>Bacteroidota</taxon>
        <taxon>Flavobacteriia</taxon>
        <taxon>Flavobacteriales</taxon>
        <taxon>Flavobacteriaceae</taxon>
        <taxon>Mariniflexile</taxon>
    </lineage>
</organism>
<protein>
    <recommendedName>
        <fullName evidence="3">YobI-like P-loop NTPase domain-containing protein</fullName>
    </recommendedName>
</protein>
<feature type="coiled-coil region" evidence="1">
    <location>
        <begin position="553"/>
        <end position="580"/>
    </location>
</feature>
<feature type="transmembrane region" description="Helical" evidence="2">
    <location>
        <begin position="200"/>
        <end position="218"/>
    </location>
</feature>
<sequence>MKKKLLNFLLIASKTLEKLHFKFSEKKAEKLDYSSLSPIANGDKEGHYSKALQWALENREDEDIKNIALTGPYGSGKSTILKTFQKNYKGTELKFLNISLATFKEKKPKFDEEGNLIEKDKEELLRLIETSILQQIFYHEDDKNIPDSRFKKIKSYGAKKLLLTSLGILLFIIALLNYFNPYLIQSIFKDNPLSVFTCDTLHYSSISIILIGIFFITYKSIRIISSITINKLKFQNAEIGIGESINKSILNHHLDEILYFFTIRPYNVVIIEDLDRFEETEIFTKLREINLLLNNSEKTKKKNITFIYAVRDDMFSDNERIKFFDFIIPVIPVINSSNSSEILLHKKKKYSYNLTETFIDDISFFIDDMRLLHNITNEFYLYKIKQGETPLNQDKLFAIITYKNIYPNDFVSLSKNEGYLYDILNAKSKYVSQEVNRIEKKISILKEEIKNLESVNIKSIKELRLLYIIRVIETLGNFNSFIINNKIITIDDLLKDENFEYLKENKIYFQTPVNNYYSNSLNYQEKKVTSSFSEVEKLVNPVKSYDLNEQEIIDIQSNKSNSLRKEIQELEKQKIITRNLKISELLQSNREIDLNINENLNADFITTIIRNGYISEDYIDYISLFHEGSITRNDHKFIINVRNKQKLEFDYKLSKIDKIIPKINPIDFDSEFILNYDLLDFLLKNHRTNKVPLEYVFTKLKDESSTSILFINGFIEITENLNLFIKTLSEYWVGIWGYYVNDVTYLSEQLNKMLKYIIEYADIESIIKIDKQSNLKSYLTKNPEILNITSNNDKLVNIISDLELKFIDLDFENSPESILEFIYKNNHYEINEKMVSKFIKKYGEFEQVSFDNSNYSSIKNSKSDGLINYIEAYINDYIKNIYLKLDTNINEEEKTYLGLLNHSDLSLKLKKEVIKKVATKISDISLVENDSLLSYIIENNKIEPKWENLLFFFKKSEDKILDSTIGFINIIENANKLAEVKMPTKVNDENIYGVLCKILMQSNNINNESFDLITNSIPFWYSDLDIANLDEEKVHSLIKNRVIRPTIESFENLKENYKKLSVELLEKHKAEFIKLIDELVLDENDLELILKSEILNNLEKLKFLDTCSNDTVALNSENLKLISQLILNDSSFRINELLLKDLILDKSVSIINRIKLFNKNLFSIDESYIEKFLINLDSSYAKITNKDKRTKIQDTHDNRELLTNLKRKGYISSFSDGLFGLRVNHKRK</sequence>
<dbReference type="InterPro" id="IPR027417">
    <property type="entry name" value="P-loop_NTPase"/>
</dbReference>
<keyword evidence="1" id="KW-0175">Coiled coil</keyword>
<accession>A0ABW3JK20</accession>
<dbReference type="Gene3D" id="3.40.50.300">
    <property type="entry name" value="P-loop containing nucleotide triphosphate hydrolases"/>
    <property type="match status" value="1"/>
</dbReference>
<evidence type="ECO:0000256" key="2">
    <source>
        <dbReference type="SAM" id="Phobius"/>
    </source>
</evidence>
<dbReference type="SUPFAM" id="SSF52540">
    <property type="entry name" value="P-loop containing nucleoside triphosphate hydrolases"/>
    <property type="match status" value="1"/>
</dbReference>
<evidence type="ECO:0000259" key="3">
    <source>
        <dbReference type="Pfam" id="PF20693"/>
    </source>
</evidence>
<keyword evidence="2" id="KW-0812">Transmembrane</keyword>
<keyword evidence="2" id="KW-1133">Transmembrane helix</keyword>